<protein>
    <submittedName>
        <fullName evidence="1">Uncharacterized protein</fullName>
    </submittedName>
</protein>
<comment type="caution">
    <text evidence="1">The sequence shown here is derived from an EMBL/GenBank/DDBJ whole genome shotgun (WGS) entry which is preliminary data.</text>
</comment>
<evidence type="ECO:0000313" key="1">
    <source>
        <dbReference type="EMBL" id="GAG75794.1"/>
    </source>
</evidence>
<gene>
    <name evidence="1" type="ORF">S01H4_32870</name>
</gene>
<feature type="non-terminal residue" evidence="1">
    <location>
        <position position="1"/>
    </location>
</feature>
<proteinExistence type="predicted"/>
<dbReference type="EMBL" id="BART01017235">
    <property type="protein sequence ID" value="GAG75794.1"/>
    <property type="molecule type" value="Genomic_DNA"/>
</dbReference>
<organism evidence="1">
    <name type="scientific">marine sediment metagenome</name>
    <dbReference type="NCBI Taxonomy" id="412755"/>
    <lineage>
        <taxon>unclassified sequences</taxon>
        <taxon>metagenomes</taxon>
        <taxon>ecological metagenomes</taxon>
    </lineage>
</organism>
<name>X1A218_9ZZZZ</name>
<sequence length="161" mass="18411">PTPIVTPPVPTTTENIREDILGADTFKDAQRIHKNYVAKYGEETLGIANLEQEWTNVQTSYLDNIKRAMDNIIDEKGWLKTGTTTEAEVGIEFKGEQKIEEVYEMLREQYMQYRDMLEKMGVDVNQYPKLKPLGEIEKVGIIEGLKTLGGVGRGQYKSIYY</sequence>
<accession>X1A218</accession>
<dbReference type="AlphaFoldDB" id="X1A218"/>
<reference evidence="1" key="1">
    <citation type="journal article" date="2014" name="Front. Microbiol.">
        <title>High frequency of phylogenetically diverse reductive dehalogenase-homologous genes in deep subseafloor sedimentary metagenomes.</title>
        <authorList>
            <person name="Kawai M."/>
            <person name="Futagami T."/>
            <person name="Toyoda A."/>
            <person name="Takaki Y."/>
            <person name="Nishi S."/>
            <person name="Hori S."/>
            <person name="Arai W."/>
            <person name="Tsubouchi T."/>
            <person name="Morono Y."/>
            <person name="Uchiyama I."/>
            <person name="Ito T."/>
            <person name="Fujiyama A."/>
            <person name="Inagaki F."/>
            <person name="Takami H."/>
        </authorList>
    </citation>
    <scope>NUCLEOTIDE SEQUENCE</scope>
    <source>
        <strain evidence="1">Expedition CK06-06</strain>
    </source>
</reference>